<evidence type="ECO:0000256" key="9">
    <source>
        <dbReference type="ARBA" id="ARBA00023136"/>
    </source>
</evidence>
<proteinExistence type="inferred from homology"/>
<dbReference type="CDD" id="cd06261">
    <property type="entry name" value="TM_PBP2"/>
    <property type="match status" value="1"/>
</dbReference>
<keyword evidence="15" id="KW-1185">Reference proteome</keyword>
<dbReference type="Proteomes" id="UP001597173">
    <property type="component" value="Unassembled WGS sequence"/>
</dbReference>
<feature type="transmembrane region" description="Helical" evidence="12">
    <location>
        <begin position="211"/>
        <end position="233"/>
    </location>
</feature>
<keyword evidence="9 12" id="KW-0472">Membrane</keyword>
<keyword evidence="7" id="KW-0653">Protein transport</keyword>
<organism evidence="14 15">
    <name type="scientific">Mycoplana ramosa</name>
    <name type="common">Mycoplana bullata</name>
    <dbReference type="NCBI Taxonomy" id="40837"/>
    <lineage>
        <taxon>Bacteria</taxon>
        <taxon>Pseudomonadati</taxon>
        <taxon>Pseudomonadota</taxon>
        <taxon>Alphaproteobacteria</taxon>
        <taxon>Hyphomicrobiales</taxon>
        <taxon>Rhizobiaceae</taxon>
        <taxon>Mycoplana</taxon>
    </lineage>
</organism>
<keyword evidence="2 12" id="KW-0813">Transport</keyword>
<dbReference type="InterPro" id="IPR025966">
    <property type="entry name" value="OppC_N"/>
</dbReference>
<dbReference type="SUPFAM" id="SSF161098">
    <property type="entry name" value="MetI-like"/>
    <property type="match status" value="1"/>
</dbReference>
<evidence type="ECO:0000256" key="6">
    <source>
        <dbReference type="ARBA" id="ARBA00022856"/>
    </source>
</evidence>
<comment type="caution">
    <text evidence="14">The sequence shown here is derived from an EMBL/GenBank/DDBJ whole genome shotgun (WGS) entry which is preliminary data.</text>
</comment>
<reference evidence="15" key="1">
    <citation type="journal article" date="2019" name="Int. J. Syst. Evol. Microbiol.">
        <title>The Global Catalogue of Microorganisms (GCM) 10K type strain sequencing project: providing services to taxonomists for standard genome sequencing and annotation.</title>
        <authorList>
            <consortium name="The Broad Institute Genomics Platform"/>
            <consortium name="The Broad Institute Genome Sequencing Center for Infectious Disease"/>
            <person name="Wu L."/>
            <person name="Ma J."/>
        </authorList>
    </citation>
    <scope>NUCLEOTIDE SEQUENCE [LARGE SCALE GENOMIC DNA]</scope>
    <source>
        <strain evidence="15">CCUG 55609</strain>
    </source>
</reference>
<evidence type="ECO:0000256" key="1">
    <source>
        <dbReference type="ARBA" id="ARBA00004429"/>
    </source>
</evidence>
<feature type="transmembrane region" description="Helical" evidence="12">
    <location>
        <begin position="239"/>
        <end position="258"/>
    </location>
</feature>
<dbReference type="PANTHER" id="PTHR43386:SF2">
    <property type="entry name" value="OLIGOPEPTIDE TRANSPORT SYSTEM PERMEASE PROTEIN OPPC"/>
    <property type="match status" value="1"/>
</dbReference>
<keyword evidence="4" id="KW-0997">Cell inner membrane</keyword>
<evidence type="ECO:0000256" key="11">
    <source>
        <dbReference type="ARBA" id="ARBA00072251"/>
    </source>
</evidence>
<feature type="domain" description="ABC transmembrane type-1" evidence="13">
    <location>
        <begin position="176"/>
        <end position="365"/>
    </location>
</feature>
<dbReference type="PROSITE" id="PS50928">
    <property type="entry name" value="ABC_TM1"/>
    <property type="match status" value="1"/>
</dbReference>
<feature type="transmembrane region" description="Helical" evidence="12">
    <location>
        <begin position="33"/>
        <end position="55"/>
    </location>
</feature>
<comment type="subcellular location">
    <subcellularLocation>
        <location evidence="1">Cell inner membrane</location>
        <topology evidence="1">Multi-pass membrane protein</topology>
    </subcellularLocation>
    <subcellularLocation>
        <location evidence="12">Cell membrane</location>
        <topology evidence="12">Multi-pass membrane protein</topology>
    </subcellularLocation>
</comment>
<evidence type="ECO:0000313" key="15">
    <source>
        <dbReference type="Proteomes" id="UP001597173"/>
    </source>
</evidence>
<dbReference type="Pfam" id="PF12911">
    <property type="entry name" value="OppC_N"/>
    <property type="match status" value="1"/>
</dbReference>
<evidence type="ECO:0000256" key="8">
    <source>
        <dbReference type="ARBA" id="ARBA00022989"/>
    </source>
</evidence>
<keyword evidence="6" id="KW-0571">Peptide transport</keyword>
<evidence type="ECO:0000259" key="13">
    <source>
        <dbReference type="PROSITE" id="PS50928"/>
    </source>
</evidence>
<evidence type="ECO:0000256" key="7">
    <source>
        <dbReference type="ARBA" id="ARBA00022927"/>
    </source>
</evidence>
<name>A0ABW3Z0F0_MYCRA</name>
<keyword evidence="5 12" id="KW-0812">Transmembrane</keyword>
<evidence type="ECO:0000256" key="10">
    <source>
        <dbReference type="ARBA" id="ARBA00024202"/>
    </source>
</evidence>
<accession>A0ABW3Z0F0</accession>
<gene>
    <name evidence="14" type="ORF">ACFQ33_17620</name>
</gene>
<feature type="transmembrane region" description="Helical" evidence="12">
    <location>
        <begin position="178"/>
        <end position="199"/>
    </location>
</feature>
<sequence length="377" mass="41255">MTDIAASPTHERPKTVSRSLFQLALIRFRRNKAAMAGCVTLLLIALFSFVGPLFVPHAYDQVFPSYVSVPPSLQPRPDTSTLQEAIEGVAARARVKLDSFAVDGQTFTATISANDPIDPRATRYFDRANEFRDTKVETTENEGRTLKLTGQVNRDYFPFGTDSNGRDLLVRVMLGGQISIAVGLLASLVSLGIGVTYGATSGYIGGRVDNVMMRLVEILYSLPFVFLVVVLVVFFGRSFILIFLVIGAVEWLDMARIVRGQTLTLKRREFVGAAEALGLTDAQIIRRHIIPNTIGPVIVFVTVVVPKVILLESFLSFLGLGVQAPLTSWGALISEGANNIQSAPWLLIFPSIFFVATLFSLNFVGDGLRDALDPKDR</sequence>
<dbReference type="InterPro" id="IPR050366">
    <property type="entry name" value="BP-dependent_transpt_permease"/>
</dbReference>
<feature type="transmembrane region" description="Helical" evidence="12">
    <location>
        <begin position="289"/>
        <end position="309"/>
    </location>
</feature>
<evidence type="ECO:0000256" key="2">
    <source>
        <dbReference type="ARBA" id="ARBA00022448"/>
    </source>
</evidence>
<keyword evidence="8 12" id="KW-1133">Transmembrane helix</keyword>
<dbReference type="Pfam" id="PF00528">
    <property type="entry name" value="BPD_transp_1"/>
    <property type="match status" value="1"/>
</dbReference>
<keyword evidence="3" id="KW-1003">Cell membrane</keyword>
<comment type="similarity">
    <text evidence="10">Belongs to the binding-protein-dependent transport system permease family. OppBC subfamily.</text>
</comment>
<protein>
    <recommendedName>
        <fullName evidence="11">Oligopeptide transport system permease protein OppC</fullName>
    </recommendedName>
</protein>
<evidence type="ECO:0000256" key="12">
    <source>
        <dbReference type="RuleBase" id="RU363032"/>
    </source>
</evidence>
<evidence type="ECO:0000256" key="3">
    <source>
        <dbReference type="ARBA" id="ARBA00022475"/>
    </source>
</evidence>
<dbReference type="RefSeq" id="WP_374840952.1">
    <property type="nucleotide sequence ID" value="NZ_JBHEEW010000017.1"/>
</dbReference>
<dbReference type="InterPro" id="IPR035906">
    <property type="entry name" value="MetI-like_sf"/>
</dbReference>
<dbReference type="PANTHER" id="PTHR43386">
    <property type="entry name" value="OLIGOPEPTIDE TRANSPORT SYSTEM PERMEASE PROTEIN APPC"/>
    <property type="match status" value="1"/>
</dbReference>
<dbReference type="EMBL" id="JBHTNF010000013">
    <property type="protein sequence ID" value="MFD1329711.1"/>
    <property type="molecule type" value="Genomic_DNA"/>
</dbReference>
<evidence type="ECO:0000256" key="5">
    <source>
        <dbReference type="ARBA" id="ARBA00022692"/>
    </source>
</evidence>
<dbReference type="InterPro" id="IPR000515">
    <property type="entry name" value="MetI-like"/>
</dbReference>
<evidence type="ECO:0000313" key="14">
    <source>
        <dbReference type="EMBL" id="MFD1329711.1"/>
    </source>
</evidence>
<dbReference type="Gene3D" id="1.10.3720.10">
    <property type="entry name" value="MetI-like"/>
    <property type="match status" value="1"/>
</dbReference>
<evidence type="ECO:0000256" key="4">
    <source>
        <dbReference type="ARBA" id="ARBA00022519"/>
    </source>
</evidence>
<feature type="transmembrane region" description="Helical" evidence="12">
    <location>
        <begin position="345"/>
        <end position="365"/>
    </location>
</feature>